<sequence>MMHKTKAALQSCQCHYQIFKQKQHIKVNAGGQSHISIDIRGTLSADRLWGCQHLNLDSSVFFQLTLNEFEVLFQPSFSFEDFAVDSEIEWVMRFRFGESDKNYISVIVCFYRTIILREVMPYLINGFLNFLDVRYEFIINHGHYVASFGSILVCLRWRRLISPLAAVTRKPAVLSPSCFKLSISSITSWGIRTVVICDFAFFAPVAITETPCVRCISVYAKKTKEKGLKCISLWASLNIRGEIHLVSAKPGSARNTNRASNHKPLVEVTVMAGSQHTQTHPEFTWRFLSTSERYPTAKPLVIYVNASSEQEARDTMPGVNLIFSARLPFHAFQVMEVNHA</sequence>
<comment type="caution">
    <text evidence="1">The sequence shown here is derived from an EMBL/GenBank/DDBJ whole genome shotgun (WGS) entry which is preliminary data.</text>
</comment>
<evidence type="ECO:0000313" key="1">
    <source>
        <dbReference type="EMBL" id="VVJ92297.1"/>
    </source>
</evidence>
<dbReference type="NCBIfam" id="NF033153">
    <property type="entry name" value="phage_ICD_like"/>
    <property type="match status" value="1"/>
</dbReference>
<gene>
    <name evidence="1" type="ORF">SAMEA3538468_03134</name>
</gene>
<organism evidence="1 2">
    <name type="scientific">Klebsiella quasivariicola</name>
    <dbReference type="NCBI Taxonomy" id="2026240"/>
    <lineage>
        <taxon>Bacteria</taxon>
        <taxon>Pseudomonadati</taxon>
        <taxon>Pseudomonadota</taxon>
        <taxon>Gammaproteobacteria</taxon>
        <taxon>Enterobacterales</taxon>
        <taxon>Enterobacteriaceae</taxon>
        <taxon>Klebsiella/Raoultella group</taxon>
        <taxon>Klebsiella</taxon>
        <taxon>Klebsiella pneumoniae complex</taxon>
    </lineage>
</organism>
<dbReference type="EMBL" id="UJYZ02000014">
    <property type="protein sequence ID" value="VVJ92297.1"/>
    <property type="molecule type" value="Genomic_DNA"/>
</dbReference>
<evidence type="ECO:0000313" key="2">
    <source>
        <dbReference type="Proteomes" id="UP000259400"/>
    </source>
</evidence>
<keyword evidence="2" id="KW-1185">Reference proteome</keyword>
<name>A0ABY6X0L0_9ENTR</name>
<proteinExistence type="predicted"/>
<reference evidence="1 2" key="1">
    <citation type="submission" date="2019-09" db="EMBL/GenBank/DDBJ databases">
        <authorList>
            <consortium name="Pathogen Informatics"/>
        </authorList>
    </citation>
    <scope>NUCLEOTIDE SEQUENCE [LARGE SCALE GENOMIC DNA]</scope>
    <source>
        <strain evidence="1 2">EuSCAPE_IL010</strain>
    </source>
</reference>
<evidence type="ECO:0008006" key="3">
    <source>
        <dbReference type="Google" id="ProtNLM"/>
    </source>
</evidence>
<protein>
    <recommendedName>
        <fullName evidence="3">Host cell division inhibitor Icd-like protein</fullName>
    </recommendedName>
</protein>
<dbReference type="Proteomes" id="UP000259400">
    <property type="component" value="Unassembled WGS sequence"/>
</dbReference>
<accession>A0ABY6X0L0</accession>